<protein>
    <submittedName>
        <fullName evidence="2">DUF5107 domain-containing protein</fullName>
    </submittedName>
</protein>
<organism evidence="2 3">
    <name type="scientific">Microbacterium bandirmense</name>
    <dbReference type="NCBI Taxonomy" id="3122050"/>
    <lineage>
        <taxon>Bacteria</taxon>
        <taxon>Bacillati</taxon>
        <taxon>Actinomycetota</taxon>
        <taxon>Actinomycetes</taxon>
        <taxon>Micrococcales</taxon>
        <taxon>Microbacteriaceae</taxon>
        <taxon>Microbacterium</taxon>
    </lineage>
</organism>
<dbReference type="InterPro" id="IPR011990">
    <property type="entry name" value="TPR-like_helical_dom_sf"/>
</dbReference>
<dbReference type="Gene3D" id="1.25.40.10">
    <property type="entry name" value="Tetratricopeptide repeat domain"/>
    <property type="match status" value="1"/>
</dbReference>
<evidence type="ECO:0000259" key="1">
    <source>
        <dbReference type="Pfam" id="PF17128"/>
    </source>
</evidence>
<dbReference type="Proteomes" id="UP001371224">
    <property type="component" value="Unassembled WGS sequence"/>
</dbReference>
<evidence type="ECO:0000313" key="3">
    <source>
        <dbReference type="Proteomes" id="UP001371224"/>
    </source>
</evidence>
<dbReference type="Pfam" id="PF17128">
    <property type="entry name" value="DUF5107"/>
    <property type="match status" value="1"/>
</dbReference>
<sequence length="638" mass="68765">MTATLSLTTVSLPSAPIGAPNPLPAVAAMPEAPYEASTDGLSEEIAAGIAYGRVTSIHPYLLQDQYSRERTVAPMRLAVLENEHLRAEFALDLGGRLVRLLDKATGRDLVYRNAIFQPANLALRNAWFSGGVEWNIGMRGHWPLTAAPLYAAEVVAPDGEPVLRMWEYERKRGLIVQLDATLDASAPALHVAVRVRNPHPRETGMYWWTNIAIAQTAGSRVFVPATHAYQTQYDGSLGYVDVADPDVSRPATAPAAADWFYALQGPTPPWIAALEADGSGLAHISTERLRARKLFVWGDTTGGRHWCDWLGGASGAYFEIQGGLATTQYEHLPMPGGDTWEWRESFLSLHVDDTRRDEEWATAVPVVEKAVNAAADATDGGARLDAVRDTAPGRMLNTGSPWGALEAELAARLGVAFDSLPGVRFDRDAGDEGSYWTALLDDEGANEAEDHATDAPASYVDGEGWDRLLAAAPATWLTHYHRGVIAHASGELSRAASHYEASLRQRRSPWALRGLGLAQIAEGEVDAGLAALADALSIAPDCVPLVIELGTALLQVGRADEASALVASLAPAVRENGRVQVLAIRAALASGDREAAGRMLEAELVVPDIREGELSMSALWQEAFPDRPVPERYEFSMK</sequence>
<dbReference type="InterPro" id="IPR033396">
    <property type="entry name" value="DUF5107"/>
</dbReference>
<reference evidence="2 3" key="1">
    <citation type="submission" date="2024-02" db="EMBL/GenBank/DDBJ databases">
        <authorList>
            <person name="Saticioglu I.B."/>
        </authorList>
    </citation>
    <scope>NUCLEOTIDE SEQUENCE [LARGE SCALE GENOMIC DNA]</scope>
    <source>
        <strain evidence="2 3">Mu-80</strain>
    </source>
</reference>
<dbReference type="SUPFAM" id="SSF48452">
    <property type="entry name" value="TPR-like"/>
    <property type="match status" value="1"/>
</dbReference>
<dbReference type="RefSeq" id="WP_337332770.1">
    <property type="nucleotide sequence ID" value="NZ_JBBDGM010000010.1"/>
</dbReference>
<proteinExistence type="predicted"/>
<dbReference type="Pfam" id="PF14559">
    <property type="entry name" value="TPR_19"/>
    <property type="match status" value="1"/>
</dbReference>
<name>A0ABU8LFK5_9MICO</name>
<accession>A0ABU8LFK5</accession>
<keyword evidence="3" id="KW-1185">Reference proteome</keyword>
<evidence type="ECO:0000313" key="2">
    <source>
        <dbReference type="EMBL" id="MEJ1089112.1"/>
    </source>
</evidence>
<comment type="caution">
    <text evidence="2">The sequence shown here is derived from an EMBL/GenBank/DDBJ whole genome shotgun (WGS) entry which is preliminary data.</text>
</comment>
<gene>
    <name evidence="2" type="ORF">WDU99_12390</name>
</gene>
<dbReference type="EMBL" id="JBBDGM010000010">
    <property type="protein sequence ID" value="MEJ1089112.1"/>
    <property type="molecule type" value="Genomic_DNA"/>
</dbReference>
<feature type="domain" description="DUF5107" evidence="1">
    <location>
        <begin position="54"/>
        <end position="329"/>
    </location>
</feature>